<dbReference type="RefSeq" id="XP_021880763.1">
    <property type="nucleotide sequence ID" value="XM_022026573.1"/>
</dbReference>
<dbReference type="OrthoDB" id="3358371at2759"/>
<sequence length="310" mass="34002">MSKLLVIFGATGQQGGSVANYVLKDPVLSKEFKIRAVTRNPSKPAAQALQKKGVEVIQGDLDDENSVKNAVQGAHTIVLITATVYDERLKAREFAECKNVADAAVATEAQYMIFSTLYRVSKVSGGKYKHAEHFDVKAEAEDYIRSLPIKSAFFVPGYFMQNFSTVSRPHPMGDGTYAISCNVSSQTRLPLIDAAEDSGKFIGAILADPKKFEGKQVTAASGIYTFDQVAELISKATGKSVKYNQLPLNVFQELLPPPVSAQMIDMMLYIEEFGYYGSKTQELVKEGAEGARGKLNTFEEFLTKNPIQLQ</sequence>
<feature type="domain" description="NmrA-like" evidence="3">
    <location>
        <begin position="1"/>
        <end position="302"/>
    </location>
</feature>
<dbReference type="Gene3D" id="3.90.25.10">
    <property type="entry name" value="UDP-galactose 4-epimerase, domain 1"/>
    <property type="match status" value="1"/>
</dbReference>
<evidence type="ECO:0000259" key="3">
    <source>
        <dbReference type="Pfam" id="PF05368"/>
    </source>
</evidence>
<evidence type="ECO:0000256" key="1">
    <source>
        <dbReference type="ARBA" id="ARBA00006328"/>
    </source>
</evidence>
<dbReference type="PANTHER" id="PTHR42748">
    <property type="entry name" value="NITROGEN METABOLITE REPRESSION PROTEIN NMRA FAMILY MEMBER"/>
    <property type="match status" value="1"/>
</dbReference>
<name>A0A1Y2GQ67_9FUNG</name>
<dbReference type="InterPro" id="IPR051164">
    <property type="entry name" value="NmrA-like_oxidored"/>
</dbReference>
<dbReference type="GeneID" id="33568416"/>
<dbReference type="Gene3D" id="3.40.50.720">
    <property type="entry name" value="NAD(P)-binding Rossmann-like Domain"/>
    <property type="match status" value="1"/>
</dbReference>
<dbReference type="PANTHER" id="PTHR42748:SF11">
    <property type="entry name" value="NMRA-LIKE DOMAIN-CONTAINING PROTEIN"/>
    <property type="match status" value="1"/>
</dbReference>
<reference evidence="4 5" key="1">
    <citation type="submission" date="2016-07" db="EMBL/GenBank/DDBJ databases">
        <title>Pervasive Adenine N6-methylation of Active Genes in Fungi.</title>
        <authorList>
            <consortium name="DOE Joint Genome Institute"/>
            <person name="Mondo S.J."/>
            <person name="Dannebaum R.O."/>
            <person name="Kuo R.C."/>
            <person name="Labutti K."/>
            <person name="Haridas S."/>
            <person name="Kuo A."/>
            <person name="Salamov A."/>
            <person name="Ahrendt S.R."/>
            <person name="Lipzen A."/>
            <person name="Sullivan W."/>
            <person name="Andreopoulos W.B."/>
            <person name="Clum A."/>
            <person name="Lindquist E."/>
            <person name="Daum C."/>
            <person name="Ramamoorthy G.K."/>
            <person name="Gryganskyi A."/>
            <person name="Culley D."/>
            <person name="Magnuson J.K."/>
            <person name="James T.Y."/>
            <person name="O'Malley M.A."/>
            <person name="Stajich J.E."/>
            <person name="Spatafora J.W."/>
            <person name="Visel A."/>
            <person name="Grigoriev I.V."/>
        </authorList>
    </citation>
    <scope>NUCLEOTIDE SEQUENCE [LARGE SCALE GENOMIC DNA]</scope>
    <source>
        <strain evidence="4 5">NRRL 3116</strain>
    </source>
</reference>
<dbReference type="InterPro" id="IPR008030">
    <property type="entry name" value="NmrA-like"/>
</dbReference>
<accession>A0A1Y2GQ67</accession>
<organism evidence="4 5">
    <name type="scientific">Lobosporangium transversale</name>
    <dbReference type="NCBI Taxonomy" id="64571"/>
    <lineage>
        <taxon>Eukaryota</taxon>
        <taxon>Fungi</taxon>
        <taxon>Fungi incertae sedis</taxon>
        <taxon>Mucoromycota</taxon>
        <taxon>Mortierellomycotina</taxon>
        <taxon>Mortierellomycetes</taxon>
        <taxon>Mortierellales</taxon>
        <taxon>Mortierellaceae</taxon>
        <taxon>Lobosporangium</taxon>
    </lineage>
</organism>
<comment type="similarity">
    <text evidence="1">Belongs to the NmrA-type oxidoreductase family.</text>
</comment>
<keyword evidence="2" id="KW-0521">NADP</keyword>
<dbReference type="Pfam" id="PF05368">
    <property type="entry name" value="NmrA"/>
    <property type="match status" value="1"/>
</dbReference>
<dbReference type="InterPro" id="IPR036291">
    <property type="entry name" value="NAD(P)-bd_dom_sf"/>
</dbReference>
<keyword evidence="5" id="KW-1185">Reference proteome</keyword>
<protein>
    <submittedName>
        <fullName evidence="4">NmrA family transcriptional regulator</fullName>
    </submittedName>
</protein>
<dbReference type="Proteomes" id="UP000193648">
    <property type="component" value="Unassembled WGS sequence"/>
</dbReference>
<dbReference type="SUPFAM" id="SSF51735">
    <property type="entry name" value="NAD(P)-binding Rossmann-fold domains"/>
    <property type="match status" value="1"/>
</dbReference>
<proteinExistence type="inferred from homology"/>
<dbReference type="STRING" id="64571.A0A1Y2GQ67"/>
<gene>
    <name evidence="4" type="ORF">BCR41DRAFT_371128</name>
</gene>
<evidence type="ECO:0000256" key="2">
    <source>
        <dbReference type="ARBA" id="ARBA00022857"/>
    </source>
</evidence>
<dbReference type="GO" id="GO:0005634">
    <property type="term" value="C:nucleus"/>
    <property type="evidence" value="ECO:0007669"/>
    <property type="project" value="TreeGrafter"/>
</dbReference>
<dbReference type="AlphaFoldDB" id="A0A1Y2GQ67"/>
<dbReference type="InParanoid" id="A0A1Y2GQ67"/>
<evidence type="ECO:0000313" key="4">
    <source>
        <dbReference type="EMBL" id="ORZ14285.1"/>
    </source>
</evidence>
<dbReference type="CDD" id="cd05251">
    <property type="entry name" value="NmrA_like_SDR_a"/>
    <property type="match status" value="1"/>
</dbReference>
<dbReference type="EMBL" id="MCFF01000021">
    <property type="protein sequence ID" value="ORZ14285.1"/>
    <property type="molecule type" value="Genomic_DNA"/>
</dbReference>
<evidence type="ECO:0000313" key="5">
    <source>
        <dbReference type="Proteomes" id="UP000193648"/>
    </source>
</evidence>
<comment type="caution">
    <text evidence="4">The sequence shown here is derived from an EMBL/GenBank/DDBJ whole genome shotgun (WGS) entry which is preliminary data.</text>
</comment>